<name>A0A8J8SB35_9FIRM</name>
<dbReference type="GO" id="GO:0003677">
    <property type="term" value="F:DNA binding"/>
    <property type="evidence" value="ECO:0007669"/>
    <property type="project" value="UniProtKB-KW"/>
</dbReference>
<proteinExistence type="predicted"/>
<feature type="domain" description="HTH merR-type" evidence="6">
    <location>
        <begin position="1"/>
        <end position="71"/>
    </location>
</feature>
<dbReference type="PROSITE" id="PS50937">
    <property type="entry name" value="HTH_MERR_2"/>
    <property type="match status" value="1"/>
</dbReference>
<evidence type="ECO:0000256" key="4">
    <source>
        <dbReference type="ARBA" id="ARBA00023163"/>
    </source>
</evidence>
<dbReference type="Gene3D" id="1.10.1660.10">
    <property type="match status" value="1"/>
</dbReference>
<dbReference type="RefSeq" id="WP_212692228.1">
    <property type="nucleotide sequence ID" value="NZ_CP058561.1"/>
</dbReference>
<dbReference type="SUPFAM" id="SSF46955">
    <property type="entry name" value="Putative DNA-binding domain"/>
    <property type="match status" value="1"/>
</dbReference>
<feature type="coiled-coil region" evidence="5">
    <location>
        <begin position="78"/>
        <end position="105"/>
    </location>
</feature>
<dbReference type="AlphaFoldDB" id="A0A8J8SB35"/>
<protein>
    <submittedName>
        <fullName evidence="7">MerR family transcriptional regulator</fullName>
    </submittedName>
</protein>
<dbReference type="SMART" id="SM00422">
    <property type="entry name" value="HTH_MERR"/>
    <property type="match status" value="1"/>
</dbReference>
<reference evidence="7 8" key="1">
    <citation type="submission" date="2020-07" db="EMBL/GenBank/DDBJ databases">
        <title>Vallitalea guaymasensis genome.</title>
        <authorList>
            <person name="Postec A."/>
        </authorList>
    </citation>
    <scope>NUCLEOTIDE SEQUENCE [LARGE SCALE GENOMIC DNA]</scope>
    <source>
        <strain evidence="7 8">Ra1766G1</strain>
    </source>
</reference>
<keyword evidence="4" id="KW-0804">Transcription</keyword>
<keyword evidence="8" id="KW-1185">Reference proteome</keyword>
<dbReference type="InterPro" id="IPR000551">
    <property type="entry name" value="MerR-type_HTH_dom"/>
</dbReference>
<evidence type="ECO:0000256" key="1">
    <source>
        <dbReference type="ARBA" id="ARBA00022491"/>
    </source>
</evidence>
<dbReference type="CDD" id="cd01107">
    <property type="entry name" value="HTH_BmrR"/>
    <property type="match status" value="1"/>
</dbReference>
<accession>A0A8J8SB35</accession>
<keyword evidence="3" id="KW-0238">DNA-binding</keyword>
<dbReference type="PANTHER" id="PTHR30204:SF69">
    <property type="entry name" value="MERR-FAMILY TRANSCRIPTIONAL REGULATOR"/>
    <property type="match status" value="1"/>
</dbReference>
<dbReference type="GO" id="GO:0003700">
    <property type="term" value="F:DNA-binding transcription factor activity"/>
    <property type="evidence" value="ECO:0007669"/>
    <property type="project" value="InterPro"/>
</dbReference>
<keyword evidence="5" id="KW-0175">Coiled coil</keyword>
<evidence type="ECO:0000313" key="8">
    <source>
        <dbReference type="Proteomes" id="UP000677305"/>
    </source>
</evidence>
<dbReference type="Proteomes" id="UP000677305">
    <property type="component" value="Chromosome"/>
</dbReference>
<dbReference type="InterPro" id="IPR047057">
    <property type="entry name" value="MerR_fam"/>
</dbReference>
<keyword evidence="2" id="KW-0805">Transcription regulation</keyword>
<dbReference type="EMBL" id="CP058561">
    <property type="protein sequence ID" value="QUH27941.1"/>
    <property type="molecule type" value="Genomic_DNA"/>
</dbReference>
<dbReference type="KEGG" id="vgu:HYG85_03030"/>
<evidence type="ECO:0000259" key="6">
    <source>
        <dbReference type="PROSITE" id="PS50937"/>
    </source>
</evidence>
<evidence type="ECO:0000256" key="2">
    <source>
        <dbReference type="ARBA" id="ARBA00023015"/>
    </source>
</evidence>
<evidence type="ECO:0000313" key="7">
    <source>
        <dbReference type="EMBL" id="QUH27941.1"/>
    </source>
</evidence>
<dbReference type="Pfam" id="PF13411">
    <property type="entry name" value="MerR_1"/>
    <property type="match status" value="1"/>
</dbReference>
<dbReference type="InterPro" id="IPR009061">
    <property type="entry name" value="DNA-bd_dom_put_sf"/>
</dbReference>
<keyword evidence="1" id="KW-0678">Repressor</keyword>
<organism evidence="7 8">
    <name type="scientific">Vallitalea guaymasensis</name>
    <dbReference type="NCBI Taxonomy" id="1185412"/>
    <lineage>
        <taxon>Bacteria</taxon>
        <taxon>Bacillati</taxon>
        <taxon>Bacillota</taxon>
        <taxon>Clostridia</taxon>
        <taxon>Lachnospirales</taxon>
        <taxon>Vallitaleaceae</taxon>
        <taxon>Vallitalea</taxon>
    </lineage>
</organism>
<evidence type="ECO:0000256" key="5">
    <source>
        <dbReference type="SAM" id="Coils"/>
    </source>
</evidence>
<evidence type="ECO:0000256" key="3">
    <source>
        <dbReference type="ARBA" id="ARBA00023125"/>
    </source>
</evidence>
<dbReference type="PANTHER" id="PTHR30204">
    <property type="entry name" value="REDOX-CYCLING DRUG-SENSING TRANSCRIPTIONAL ACTIVATOR SOXR"/>
    <property type="match status" value="1"/>
</dbReference>
<sequence length="253" mass="29806">MYTIGEFAIIVKLNKKTIRYYDEIGLFQPAYIDPNNQYRYYKREQINDLNRIIKLKETGISLEQIKHITTDSEDVSIKDIYNKRLSEIEFEIEKLKKQQDNIKTLLSTSHAERNVNKEFDISKEYYIEKGLIVYQKTEKQEDIHDIINNFYNYVGNKVTLSSGHFFKRSLDDNADGISEIFAYTTNVSEELDIKTQTKELCLRTLCDSIENRDLAYASLFDYAKNNNIVIGSIYERYKINAGKMQIEIMFEIV</sequence>
<gene>
    <name evidence="7" type="ORF">HYG85_03030</name>
</gene>